<name>A0A0B6Z808_9EUPU</name>
<proteinExistence type="predicted"/>
<organism evidence="1">
    <name type="scientific">Arion vulgaris</name>
    <dbReference type="NCBI Taxonomy" id="1028688"/>
    <lineage>
        <taxon>Eukaryota</taxon>
        <taxon>Metazoa</taxon>
        <taxon>Spiralia</taxon>
        <taxon>Lophotrochozoa</taxon>
        <taxon>Mollusca</taxon>
        <taxon>Gastropoda</taxon>
        <taxon>Heterobranchia</taxon>
        <taxon>Euthyneura</taxon>
        <taxon>Panpulmonata</taxon>
        <taxon>Eupulmonata</taxon>
        <taxon>Stylommatophora</taxon>
        <taxon>Helicina</taxon>
        <taxon>Arionoidea</taxon>
        <taxon>Arionidae</taxon>
        <taxon>Arion</taxon>
    </lineage>
</organism>
<sequence>QMVDMKRKKKNLKSLKTKTSLKSPKIFQAKIFYSSGFHSGISIHSYNLGIREFVIYYV</sequence>
<protein>
    <submittedName>
        <fullName evidence="1">Uncharacterized protein</fullName>
    </submittedName>
</protein>
<evidence type="ECO:0000313" key="1">
    <source>
        <dbReference type="EMBL" id="CEK64467.1"/>
    </source>
</evidence>
<gene>
    <name evidence="1" type="primary">ORF51856</name>
</gene>
<accession>A0A0B6Z808</accession>
<feature type="non-terminal residue" evidence="1">
    <location>
        <position position="1"/>
    </location>
</feature>
<reference evidence="1" key="1">
    <citation type="submission" date="2014-12" db="EMBL/GenBank/DDBJ databases">
        <title>Insight into the proteome of Arion vulgaris.</title>
        <authorList>
            <person name="Aradska J."/>
            <person name="Bulat T."/>
            <person name="Smidak R."/>
            <person name="Sarate P."/>
            <person name="Gangsoo J."/>
            <person name="Sialana F."/>
            <person name="Bilban M."/>
            <person name="Lubec G."/>
        </authorList>
    </citation>
    <scope>NUCLEOTIDE SEQUENCE</scope>
    <source>
        <tissue evidence="1">Skin</tissue>
    </source>
</reference>
<dbReference type="EMBL" id="HACG01017602">
    <property type="protein sequence ID" value="CEK64467.1"/>
    <property type="molecule type" value="Transcribed_RNA"/>
</dbReference>
<dbReference type="AlphaFoldDB" id="A0A0B6Z808"/>